<name>A0ABU1JBJ7_9MICC</name>
<keyword evidence="3" id="KW-1185">Reference proteome</keyword>
<reference evidence="2 3" key="1">
    <citation type="submission" date="2023-07" db="EMBL/GenBank/DDBJ databases">
        <title>Sequencing the genomes of 1000 actinobacteria strains.</title>
        <authorList>
            <person name="Klenk H.-P."/>
        </authorList>
    </citation>
    <scope>NUCLEOTIDE SEQUENCE [LARGE SCALE GENOMIC DNA]</scope>
    <source>
        <strain evidence="2 3">DSM 14555</strain>
    </source>
</reference>
<keyword evidence="1" id="KW-0812">Transmembrane</keyword>
<dbReference type="EMBL" id="JAVDQF010000001">
    <property type="protein sequence ID" value="MDR6269793.1"/>
    <property type="molecule type" value="Genomic_DNA"/>
</dbReference>
<keyword evidence="1" id="KW-1133">Transmembrane helix</keyword>
<comment type="caution">
    <text evidence="2">The sequence shown here is derived from an EMBL/GenBank/DDBJ whole genome shotgun (WGS) entry which is preliminary data.</text>
</comment>
<gene>
    <name evidence="2" type="ORF">JOE69_002031</name>
</gene>
<accession>A0ABU1JBJ7</accession>
<evidence type="ECO:0000256" key="1">
    <source>
        <dbReference type="SAM" id="Phobius"/>
    </source>
</evidence>
<organism evidence="2 3">
    <name type="scientific">Arthrobacter russicus</name>
    <dbReference type="NCBI Taxonomy" id="172040"/>
    <lineage>
        <taxon>Bacteria</taxon>
        <taxon>Bacillati</taxon>
        <taxon>Actinomycetota</taxon>
        <taxon>Actinomycetes</taxon>
        <taxon>Micrococcales</taxon>
        <taxon>Micrococcaceae</taxon>
        <taxon>Arthrobacter</taxon>
    </lineage>
</organism>
<dbReference type="Proteomes" id="UP001185069">
    <property type="component" value="Unassembled WGS sequence"/>
</dbReference>
<evidence type="ECO:0000313" key="2">
    <source>
        <dbReference type="EMBL" id="MDR6269793.1"/>
    </source>
</evidence>
<protein>
    <submittedName>
        <fullName evidence="2">Uncharacterized protein</fullName>
    </submittedName>
</protein>
<evidence type="ECO:0000313" key="3">
    <source>
        <dbReference type="Proteomes" id="UP001185069"/>
    </source>
</evidence>
<proteinExistence type="predicted"/>
<sequence length="67" mass="7567">MYGWIFRMLPGPLWLRIIFALLLIAAVLAALVTWVFPWLSQFNPFTDSTIGQASMIGQALDEPGMLR</sequence>
<dbReference type="RefSeq" id="WP_309798381.1">
    <property type="nucleotide sequence ID" value="NZ_BAAAHY010000005.1"/>
</dbReference>
<keyword evidence="1" id="KW-0472">Membrane</keyword>
<feature type="transmembrane region" description="Helical" evidence="1">
    <location>
        <begin position="12"/>
        <end position="36"/>
    </location>
</feature>